<dbReference type="Proteomes" id="UP000191024">
    <property type="component" value="Chromosome H"/>
</dbReference>
<dbReference type="GO" id="GO:0005886">
    <property type="term" value="C:plasma membrane"/>
    <property type="evidence" value="ECO:0007669"/>
    <property type="project" value="TreeGrafter"/>
</dbReference>
<feature type="transmembrane region" description="Helical" evidence="6">
    <location>
        <begin position="523"/>
        <end position="542"/>
    </location>
</feature>
<evidence type="ECO:0000256" key="6">
    <source>
        <dbReference type="SAM" id="Phobius"/>
    </source>
</evidence>
<dbReference type="Gene3D" id="1.10.4160.10">
    <property type="entry name" value="Hydantoin permease"/>
    <property type="match status" value="1"/>
</dbReference>
<evidence type="ECO:0000256" key="5">
    <source>
        <dbReference type="ARBA" id="ARBA00023136"/>
    </source>
</evidence>
<feature type="transmembrane region" description="Helical" evidence="6">
    <location>
        <begin position="284"/>
        <end position="303"/>
    </location>
</feature>
<name>A0A1G4KH50_9SACH</name>
<evidence type="ECO:0000313" key="7">
    <source>
        <dbReference type="EMBL" id="SCV03867.1"/>
    </source>
</evidence>
<evidence type="ECO:0000313" key="8">
    <source>
        <dbReference type="Proteomes" id="UP000191024"/>
    </source>
</evidence>
<accession>A0A1G4KH50</accession>
<feature type="transmembrane region" description="Helical" evidence="6">
    <location>
        <begin position="408"/>
        <end position="425"/>
    </location>
</feature>
<feature type="transmembrane region" description="Helical" evidence="6">
    <location>
        <begin position="120"/>
        <end position="137"/>
    </location>
</feature>
<reference evidence="8" key="1">
    <citation type="submission" date="2016-03" db="EMBL/GenBank/DDBJ databases">
        <authorList>
            <person name="Devillers H."/>
        </authorList>
    </citation>
    <scope>NUCLEOTIDE SEQUENCE [LARGE SCALE GENOMIC DNA]</scope>
</reference>
<feature type="transmembrane region" description="Helical" evidence="6">
    <location>
        <begin position="157"/>
        <end position="179"/>
    </location>
</feature>
<feature type="transmembrane region" description="Helical" evidence="6">
    <location>
        <begin position="315"/>
        <end position="338"/>
    </location>
</feature>
<evidence type="ECO:0000256" key="4">
    <source>
        <dbReference type="ARBA" id="ARBA00022989"/>
    </source>
</evidence>
<dbReference type="EMBL" id="LT598468">
    <property type="protein sequence ID" value="SCV03867.1"/>
    <property type="molecule type" value="Genomic_DNA"/>
</dbReference>
<keyword evidence="8" id="KW-1185">Reference proteome</keyword>
<gene>
    <name evidence="7" type="ORF">LAMI_0H11584G</name>
</gene>
<keyword evidence="5 6" id="KW-0472">Membrane</keyword>
<dbReference type="InterPro" id="IPR001248">
    <property type="entry name" value="Pur-cyt_permease"/>
</dbReference>
<feature type="transmembrane region" description="Helical" evidence="6">
    <location>
        <begin position="238"/>
        <end position="260"/>
    </location>
</feature>
<dbReference type="Pfam" id="PF02133">
    <property type="entry name" value="Transp_cyt_pur"/>
    <property type="match status" value="1"/>
</dbReference>
<dbReference type="PANTHER" id="PTHR30618:SF15">
    <property type="entry name" value="NICOTINAMIDE RIBOSIDE TRANSPORTER 1-RELATED"/>
    <property type="match status" value="1"/>
</dbReference>
<sequence>MAAFSGILADEEHNIATKNTNGVKSVLSNTDIAIVQEEARLEKSEEPTTRWKRFIRALEVPHEGKPISVLRNPDLEPVARNERTWGFWSFFAYWGLPNFAVATFSTGSALLALNLNIQQSIGALVIANVIIAGFTILNSNPGIKYHIGYTLAQRMIFGIYGSYIGIIIRVGLSVVFYGYQAWLGGLCLNMVFDSFSNNYLNMKNTFPESVPMTRRDCIGFICFQLIQMPLSFVRPSRVNIPSIISCFLTLFAVIGLLAYLTKVNGGPGPLYYEEVTLSAGERSWMWLFAITIWYSGISPGVANQSDFSRFASGRLSCYLGLFIGIVLPGTFISLAGMLCASACKQLYGTAYWTPDEIISQWLNTDYSAKARAASFFIGLSFTSSQVFLNMTQNGYACGMDLAGIFPKFINVTRGTLFIQLLSWVVQPWTFFNTSSSFLNAMSSIGIFTTPIVTINVIDFYWFRKSKITLIDFFTLSKRGAYWFDYGCNWRALVSLIVGIVLGIPGLVYQAQETLKPNMAMLNYFYGYMFFIPLVTGFLYLGLNLISPLKHEKLGQVDPIDFFDCFTSKELSALSMLPFQDNIGDVYQYLDAQEQDSEQEYPIQEVAIWQEKS</sequence>
<comment type="subcellular location">
    <subcellularLocation>
        <location evidence="1">Membrane</location>
        <topology evidence="1">Multi-pass membrane protein</topology>
    </subcellularLocation>
</comment>
<dbReference type="PANTHER" id="PTHR30618">
    <property type="entry name" value="NCS1 FAMILY PURINE/PYRIMIDINE TRANSPORTER"/>
    <property type="match status" value="1"/>
</dbReference>
<evidence type="ECO:0000256" key="2">
    <source>
        <dbReference type="ARBA" id="ARBA00008974"/>
    </source>
</evidence>
<keyword evidence="4 6" id="KW-1133">Transmembrane helix</keyword>
<comment type="similarity">
    <text evidence="2">Belongs to the purine-cytosine permease (2.A.39) family.</text>
</comment>
<dbReference type="OrthoDB" id="2018619at2759"/>
<proteinExistence type="inferred from homology"/>
<evidence type="ECO:0000256" key="1">
    <source>
        <dbReference type="ARBA" id="ARBA00004141"/>
    </source>
</evidence>
<dbReference type="CDD" id="cd11482">
    <property type="entry name" value="SLC-NCS1sbd_NRT1-like"/>
    <property type="match status" value="1"/>
</dbReference>
<feature type="transmembrane region" description="Helical" evidence="6">
    <location>
        <begin position="91"/>
        <end position="113"/>
    </location>
</feature>
<evidence type="ECO:0000256" key="3">
    <source>
        <dbReference type="ARBA" id="ARBA00022692"/>
    </source>
</evidence>
<keyword evidence="3 6" id="KW-0812">Transmembrane</keyword>
<organism evidence="7 8">
    <name type="scientific">Lachancea mirantina</name>
    <dbReference type="NCBI Taxonomy" id="1230905"/>
    <lineage>
        <taxon>Eukaryota</taxon>
        <taxon>Fungi</taxon>
        <taxon>Dikarya</taxon>
        <taxon>Ascomycota</taxon>
        <taxon>Saccharomycotina</taxon>
        <taxon>Saccharomycetes</taxon>
        <taxon>Saccharomycetales</taxon>
        <taxon>Saccharomycetaceae</taxon>
        <taxon>Lachancea</taxon>
    </lineage>
</organism>
<dbReference type="GO" id="GO:0015205">
    <property type="term" value="F:nucleobase transmembrane transporter activity"/>
    <property type="evidence" value="ECO:0007669"/>
    <property type="project" value="TreeGrafter"/>
</dbReference>
<feature type="transmembrane region" description="Helical" evidence="6">
    <location>
        <begin position="437"/>
        <end position="461"/>
    </location>
</feature>
<feature type="transmembrane region" description="Helical" evidence="6">
    <location>
        <begin position="482"/>
        <end position="503"/>
    </location>
</feature>
<dbReference type="AlphaFoldDB" id="A0A1G4KH50"/>
<protein>
    <submittedName>
        <fullName evidence="7">LAMI_0H11584g1_1</fullName>
    </submittedName>
</protein>
<dbReference type="InterPro" id="IPR045225">
    <property type="entry name" value="Uracil/uridine/allantoin_perm"/>
</dbReference>